<dbReference type="InterPro" id="IPR058240">
    <property type="entry name" value="rSAM_sf"/>
</dbReference>
<dbReference type="PROSITE" id="PS51554">
    <property type="entry name" value="PFL"/>
    <property type="match status" value="1"/>
</dbReference>
<evidence type="ECO:0000256" key="16">
    <source>
        <dbReference type="ARBA" id="ARBA00049029"/>
    </source>
</evidence>
<evidence type="ECO:0000256" key="7">
    <source>
        <dbReference type="ARBA" id="ARBA00022490"/>
    </source>
</evidence>
<keyword evidence="7" id="KW-0963">Cytoplasm</keyword>
<evidence type="ECO:0000256" key="1">
    <source>
        <dbReference type="ARBA" id="ARBA00001966"/>
    </source>
</evidence>
<comment type="similarity">
    <text evidence="3">Belongs to the glycyl radical enzyme (GRE) family. PFL subfamily.</text>
</comment>
<keyword evidence="13" id="KW-0408">Iron</keyword>
<keyword evidence="8" id="KW-0808">Transferase</keyword>
<feature type="domain" description="PFL" evidence="19">
    <location>
        <begin position="1"/>
        <end position="622"/>
    </location>
</feature>
<protein>
    <recommendedName>
        <fullName evidence="5">formate C-acetyltransferase</fullName>
        <ecNumber evidence="5">2.3.1.54</ecNumber>
    </recommendedName>
</protein>
<dbReference type="CDD" id="cd01335">
    <property type="entry name" value="Radical_SAM"/>
    <property type="match status" value="1"/>
</dbReference>
<proteinExistence type="inferred from homology"/>
<dbReference type="EMBL" id="JBGBPQ010000017">
    <property type="protein sequence ID" value="KAL1508099.1"/>
    <property type="molecule type" value="Genomic_DNA"/>
</dbReference>
<dbReference type="GO" id="GO:0005829">
    <property type="term" value="C:cytosol"/>
    <property type="evidence" value="ECO:0007669"/>
    <property type="project" value="TreeGrafter"/>
</dbReference>
<dbReference type="Pfam" id="PF02901">
    <property type="entry name" value="PFL-like"/>
    <property type="match status" value="1"/>
</dbReference>
<organism evidence="22 23">
    <name type="scientific">Prymnesium parvum</name>
    <name type="common">Toxic golden alga</name>
    <dbReference type="NCBI Taxonomy" id="97485"/>
    <lineage>
        <taxon>Eukaryota</taxon>
        <taxon>Haptista</taxon>
        <taxon>Haptophyta</taxon>
        <taxon>Prymnesiophyceae</taxon>
        <taxon>Prymnesiales</taxon>
        <taxon>Prymnesiaceae</taxon>
        <taxon>Prymnesium</taxon>
    </lineage>
</organism>
<dbReference type="GO" id="GO:0008861">
    <property type="term" value="F:formate C-acetyltransferase activity"/>
    <property type="evidence" value="ECO:0007669"/>
    <property type="project" value="UniProtKB-EC"/>
</dbReference>
<evidence type="ECO:0000313" key="21">
    <source>
        <dbReference type="EMBL" id="KAL1508084.1"/>
    </source>
</evidence>
<dbReference type="InterPro" id="IPR007197">
    <property type="entry name" value="rSAM"/>
</dbReference>
<evidence type="ECO:0000256" key="9">
    <source>
        <dbReference type="ARBA" id="ARBA00022691"/>
    </source>
</evidence>
<comment type="caution">
    <text evidence="22">The sequence shown here is derived from an EMBL/GenBank/DDBJ whole genome shotgun (WGS) entry which is preliminary data.</text>
</comment>
<dbReference type="InterPro" id="IPR050244">
    <property type="entry name" value="Auton_GlycylRad_Cofactor"/>
</dbReference>
<dbReference type="GO" id="GO:0051539">
    <property type="term" value="F:4 iron, 4 sulfur cluster binding"/>
    <property type="evidence" value="ECO:0007669"/>
    <property type="project" value="UniProtKB-KW"/>
</dbReference>
<keyword evidence="9" id="KW-0949">S-adenosyl-L-methionine</keyword>
<feature type="domain" description="Radical SAM core" evidence="20">
    <location>
        <begin position="806"/>
        <end position="1043"/>
    </location>
</feature>
<dbReference type="Gene3D" id="3.20.20.70">
    <property type="entry name" value="Aldolase class I"/>
    <property type="match status" value="1"/>
</dbReference>
<dbReference type="InterPro" id="IPR013785">
    <property type="entry name" value="Aldolase_TIM"/>
</dbReference>
<evidence type="ECO:0000259" key="19">
    <source>
        <dbReference type="PROSITE" id="PS51554"/>
    </source>
</evidence>
<evidence type="ECO:0000256" key="13">
    <source>
        <dbReference type="ARBA" id="ARBA00023004"/>
    </source>
</evidence>
<dbReference type="SFLD" id="SFLDG01066">
    <property type="entry name" value="organic_radical-activating_enz"/>
    <property type="match status" value="1"/>
</dbReference>
<keyword evidence="12" id="KW-0560">Oxidoreductase</keyword>
<dbReference type="InterPro" id="IPR019777">
    <property type="entry name" value="Form_AcTrfase_GR_CS"/>
</dbReference>
<evidence type="ECO:0000256" key="5">
    <source>
        <dbReference type="ARBA" id="ARBA00013214"/>
    </source>
</evidence>
<evidence type="ECO:0000256" key="11">
    <source>
        <dbReference type="ARBA" id="ARBA00022818"/>
    </source>
</evidence>
<comment type="cofactor">
    <cofactor evidence="1">
        <name>[4Fe-4S] cluster</name>
        <dbReference type="ChEBI" id="CHEBI:49883"/>
    </cofactor>
</comment>
<dbReference type="SUPFAM" id="SSF51998">
    <property type="entry name" value="PFL-like glycyl radical enzymes"/>
    <property type="match status" value="1"/>
</dbReference>
<gene>
    <name evidence="21" type="ORF">AB1Y20_007677</name>
    <name evidence="22" type="ORF">AB1Y20_007692</name>
</gene>
<evidence type="ECO:0000256" key="10">
    <source>
        <dbReference type="ARBA" id="ARBA00022723"/>
    </source>
</evidence>
<evidence type="ECO:0000256" key="15">
    <source>
        <dbReference type="ARBA" id="ARBA00023315"/>
    </source>
</evidence>
<evidence type="ECO:0000256" key="2">
    <source>
        <dbReference type="ARBA" id="ARBA00004496"/>
    </source>
</evidence>
<accession>A0AB34IYG6</accession>
<dbReference type="PANTHER" id="PTHR30191:SF0">
    <property type="entry name" value="FORMATE ACETYLTRANSFERASE 1"/>
    <property type="match status" value="1"/>
</dbReference>
<keyword evidence="10" id="KW-0479">Metal-binding</keyword>
<dbReference type="EC" id="2.3.1.54" evidence="5"/>
<comment type="catalytic activity">
    <reaction evidence="16">
        <text>formate + acetyl-CoA = pyruvate + CoA</text>
        <dbReference type="Rhea" id="RHEA:11844"/>
        <dbReference type="ChEBI" id="CHEBI:15361"/>
        <dbReference type="ChEBI" id="CHEBI:15740"/>
        <dbReference type="ChEBI" id="CHEBI:57287"/>
        <dbReference type="ChEBI" id="CHEBI:57288"/>
        <dbReference type="EC" id="2.3.1.54"/>
    </reaction>
</comment>
<evidence type="ECO:0000256" key="6">
    <source>
        <dbReference type="ARBA" id="ARBA00022485"/>
    </source>
</evidence>
<evidence type="ECO:0000256" key="4">
    <source>
        <dbReference type="ARBA" id="ARBA00009777"/>
    </source>
</evidence>
<dbReference type="InterPro" id="IPR001150">
    <property type="entry name" value="Gly_radical"/>
</dbReference>
<keyword evidence="14" id="KW-0411">Iron-sulfur</keyword>
<evidence type="ECO:0000259" key="20">
    <source>
        <dbReference type="PROSITE" id="PS51918"/>
    </source>
</evidence>
<keyword evidence="6" id="KW-0004">4Fe-4S</keyword>
<dbReference type="PROSITE" id="PS01087">
    <property type="entry name" value="RADICAL_ACTIVATING"/>
    <property type="match status" value="1"/>
</dbReference>
<evidence type="ECO:0000313" key="22">
    <source>
        <dbReference type="EMBL" id="KAL1508099.1"/>
    </source>
</evidence>
<evidence type="ECO:0000256" key="14">
    <source>
        <dbReference type="ARBA" id="ARBA00023014"/>
    </source>
</evidence>
<dbReference type="EMBL" id="JBGBPQ010000017">
    <property type="protein sequence ID" value="KAL1508084.1"/>
    <property type="molecule type" value="Genomic_DNA"/>
</dbReference>
<dbReference type="SFLD" id="SFLDS00029">
    <property type="entry name" value="Radical_SAM"/>
    <property type="match status" value="1"/>
</dbReference>
<dbReference type="PROSITE" id="PS00850">
    <property type="entry name" value="GLY_RADICAL_1"/>
    <property type="match status" value="1"/>
</dbReference>
<comment type="subcellular location">
    <subcellularLocation>
        <location evidence="2">Cytoplasm</location>
    </subcellularLocation>
</comment>
<evidence type="ECO:0000259" key="18">
    <source>
        <dbReference type="PROSITE" id="PS51149"/>
    </source>
</evidence>
<dbReference type="InterPro" id="IPR001989">
    <property type="entry name" value="Radical_activat_CS"/>
</dbReference>
<dbReference type="InterPro" id="IPR004184">
    <property type="entry name" value="PFL_dom"/>
</dbReference>
<evidence type="ECO:0000256" key="17">
    <source>
        <dbReference type="PROSITE-ProRule" id="PRU00493"/>
    </source>
</evidence>
<name>A0AB34IYG6_PRYPA</name>
<dbReference type="PANTHER" id="PTHR30191">
    <property type="entry name" value="FORMATE ACETYLTRANSFERASE"/>
    <property type="match status" value="1"/>
</dbReference>
<dbReference type="GO" id="GO:0046872">
    <property type="term" value="F:metal ion binding"/>
    <property type="evidence" value="ECO:0007669"/>
    <property type="project" value="UniProtKB-KW"/>
</dbReference>
<evidence type="ECO:0000256" key="12">
    <source>
        <dbReference type="ARBA" id="ARBA00023002"/>
    </source>
</evidence>
<keyword evidence="11 17" id="KW-0556">Organic radical</keyword>
<keyword evidence="15" id="KW-0012">Acyltransferase</keyword>
<evidence type="ECO:0000256" key="3">
    <source>
        <dbReference type="ARBA" id="ARBA00008375"/>
    </source>
</evidence>
<comment type="similarity">
    <text evidence="4">Belongs to the organic radical-activating enzymes family.</text>
</comment>
<dbReference type="SUPFAM" id="SSF102114">
    <property type="entry name" value="Radical SAM enzymes"/>
    <property type="match status" value="1"/>
</dbReference>
<keyword evidence="23" id="KW-1185">Reference proteome</keyword>
<dbReference type="Pfam" id="PF01228">
    <property type="entry name" value="Gly_radical"/>
    <property type="match status" value="1"/>
</dbReference>
<dbReference type="PROSITE" id="PS51149">
    <property type="entry name" value="GLY_RADICAL_2"/>
    <property type="match status" value="1"/>
</dbReference>
<dbReference type="PROSITE" id="PS51918">
    <property type="entry name" value="RADICAL_SAM"/>
    <property type="match status" value="1"/>
</dbReference>
<evidence type="ECO:0000313" key="23">
    <source>
        <dbReference type="Proteomes" id="UP001515480"/>
    </source>
</evidence>
<reference evidence="22 23" key="1">
    <citation type="journal article" date="2024" name="Science">
        <title>Giant polyketide synthase enzymes in the biosynthesis of giant marine polyether toxins.</title>
        <authorList>
            <person name="Fallon T.R."/>
            <person name="Shende V.V."/>
            <person name="Wierzbicki I.H."/>
            <person name="Pendleton A.L."/>
            <person name="Watervoot N.F."/>
            <person name="Auber R.P."/>
            <person name="Gonzalez D.J."/>
            <person name="Wisecaver J.H."/>
            <person name="Moore B.S."/>
        </authorList>
    </citation>
    <scope>NUCLEOTIDE SEQUENCE [LARGE SCALE GENOMIC DNA]</scope>
    <source>
        <strain evidence="22 23">12B1</strain>
    </source>
</reference>
<feature type="domain" description="Glycine radical" evidence="18">
    <location>
        <begin position="629"/>
        <end position="754"/>
    </location>
</feature>
<dbReference type="Pfam" id="PF04055">
    <property type="entry name" value="Radical_SAM"/>
    <property type="match status" value="1"/>
</dbReference>
<dbReference type="GO" id="GO:0016491">
    <property type="term" value="F:oxidoreductase activity"/>
    <property type="evidence" value="ECO:0007669"/>
    <property type="project" value="UniProtKB-KW"/>
</dbReference>
<dbReference type="Proteomes" id="UP001515480">
    <property type="component" value="Unassembled WGS sequence"/>
</dbReference>
<evidence type="ECO:0000256" key="8">
    <source>
        <dbReference type="ARBA" id="ARBA00022679"/>
    </source>
</evidence>
<dbReference type="AlphaFoldDB" id="A0AB34IYG6"/>
<sequence>MKLAPLTPAPGDIKLDEFIYKNVSPYDGEPTFLAAPTERTQRAWKRCEDLIAAERKNGGVLDVDTKNAASIVSHGPGYVLSAEEDVIAGLQTDAPLKRSCKPKGGWRMVATALKAYGFEPDEKMADIYENHVATHNTTVFQSYTAEMRKARSTHVLTGLPDAYSRGRIIGDYRRVAWLGVDALVEAKKKDYASIVGTEADDILRRGEVSQQLVALADLVTMGATYGVDLRKPSSTFKEAVQATWLAMLAALKQHDGAAMSCGRWDSFLDIYAEQDLKAGRSTEEELQEIIDDLIIKIRLIRHLRTPEYNALFSGDPVWATFGLGGVHEEGSAPQHLVTKTTYRILHTLTNLGPAPEPNLTVLWSEHLPHAFKLYCSRLSIQTSAVQYENDDLMRPIFGGDYSIACCVSAMRMGKDMQFFGARCNLAKLLLMCLNSGREEIKGVMVCPAIRDHPSGKNLEAAEGHLNYAAVEELFFDVGMPWIAKLYVDTMNTIHWSHDRSYYESLQMALHDLNVNRFMAFGIAGLSVVADSLAAIKFGQVVPVRNESGVTVGFKQLSSAELPCFGNDDDRVDDLAVRVTQRFHAELCKHPIYRNATPTLSILTITSNVVYGNATGATPDGRAMGEPFAPGCNPLHSHDKSGVLASLASVAKIPYSSCMDGISNTFCLLPGALAKNAKSGDDAANLATLIGGYFARGGQHININVLHRATLLDAQKHPEKYPNLTIRVSGYAVHFTKLTPAQQKEVMMRTMHTSGTSSISAARVKEVGAEHMLDIEDLVEAEAEEEEADDGEEPIGAVSAIESFSTTDGPGIRTVVFLQGCYKRCLYCSNPETQPLANKKRLSAPGNPLAFSAQDIVGRLASYKEWLQPAKGGITLSGGDPLVQPDFVKAIFKRTKAAGLTTCLDTSGPGMADVWDKVLPVTDFVMLCIKAMDSKLAAHVAGVSEPAAATAKKFAEHIRDKYPHIRLSLRWVLLAGKTDTQAELSALASFAKTLSPVFTHVELLPYHELGKEKYSSLGREYPLAKGDVKPYTHLNAAQARQLLEAQGLKVEMMDDDSFYKEEVDSVKLKEGEVAPAAAAC</sequence>
<feature type="modified residue" description="Glycine radical" evidence="17">
    <location>
        <position position="729"/>
    </location>
</feature>
<dbReference type="Gene3D" id="3.20.70.20">
    <property type="match status" value="1"/>
</dbReference>